<name>A0ABW0T7V5_9HYPH</name>
<keyword evidence="3" id="KW-1185">Reference proteome</keyword>
<dbReference type="Pfam" id="PF03992">
    <property type="entry name" value="ABM"/>
    <property type="match status" value="1"/>
</dbReference>
<evidence type="ECO:0000313" key="2">
    <source>
        <dbReference type="EMBL" id="MFC5585460.1"/>
    </source>
</evidence>
<keyword evidence="2" id="KW-0560">Oxidoreductase</keyword>
<evidence type="ECO:0000259" key="1">
    <source>
        <dbReference type="Pfam" id="PF03992"/>
    </source>
</evidence>
<evidence type="ECO:0000313" key="3">
    <source>
        <dbReference type="Proteomes" id="UP001596107"/>
    </source>
</evidence>
<reference evidence="3" key="1">
    <citation type="journal article" date="2019" name="Int. J. Syst. Evol. Microbiol.">
        <title>The Global Catalogue of Microorganisms (GCM) 10K type strain sequencing project: providing services to taxonomists for standard genome sequencing and annotation.</title>
        <authorList>
            <consortium name="The Broad Institute Genomics Platform"/>
            <consortium name="The Broad Institute Genome Sequencing Center for Infectious Disease"/>
            <person name="Wu L."/>
            <person name="Ma J."/>
        </authorList>
    </citation>
    <scope>NUCLEOTIDE SEQUENCE [LARGE SCALE GENOMIC DNA]</scope>
    <source>
        <strain evidence="3">JCM 3366</strain>
    </source>
</reference>
<feature type="domain" description="ABM" evidence="1">
    <location>
        <begin position="15"/>
        <end position="78"/>
    </location>
</feature>
<gene>
    <name evidence="2" type="ORF">ACFPOD_10075</name>
</gene>
<comment type="caution">
    <text evidence="2">The sequence shown here is derived from an EMBL/GenBank/DDBJ whole genome shotgun (WGS) entry which is preliminary data.</text>
</comment>
<accession>A0ABW0T7V5</accession>
<dbReference type="InterPro" id="IPR007138">
    <property type="entry name" value="ABM_dom"/>
</dbReference>
<dbReference type="SUPFAM" id="SSF54909">
    <property type="entry name" value="Dimeric alpha+beta barrel"/>
    <property type="match status" value="1"/>
</dbReference>
<dbReference type="Proteomes" id="UP001596107">
    <property type="component" value="Unassembled WGS sequence"/>
</dbReference>
<proteinExistence type="predicted"/>
<dbReference type="EC" id="1.-.-.-" evidence="2"/>
<dbReference type="GO" id="GO:0004497">
    <property type="term" value="F:monooxygenase activity"/>
    <property type="evidence" value="ECO:0007669"/>
    <property type="project" value="UniProtKB-KW"/>
</dbReference>
<dbReference type="RefSeq" id="WP_223021228.1">
    <property type="nucleotide sequence ID" value="NZ_CP078143.1"/>
</dbReference>
<dbReference type="InterPro" id="IPR011008">
    <property type="entry name" value="Dimeric_a/b-barrel"/>
</dbReference>
<dbReference type="Gene3D" id="3.30.70.100">
    <property type="match status" value="1"/>
</dbReference>
<dbReference type="EMBL" id="JBHSNB010000002">
    <property type="protein sequence ID" value="MFC5585460.1"/>
    <property type="molecule type" value="Genomic_DNA"/>
</dbReference>
<organism evidence="2 3">
    <name type="scientific">Nitratireductor kimnyeongensis</name>
    <dbReference type="NCBI Taxonomy" id="430679"/>
    <lineage>
        <taxon>Bacteria</taxon>
        <taxon>Pseudomonadati</taxon>
        <taxon>Pseudomonadota</taxon>
        <taxon>Alphaproteobacteria</taxon>
        <taxon>Hyphomicrobiales</taxon>
        <taxon>Phyllobacteriaceae</taxon>
        <taxon>Nitratireductor</taxon>
    </lineage>
</organism>
<sequence>MSAPSQAVSAPSAVYRVDKFTVPAAARDEFLDRVSATHALLRQQAGFLGDVILEQASGPGAFNFVTMVEWEGMEAIARAGKAVARMHSDIGFDRHEMMDRLGITADIANYRPVSV</sequence>
<keyword evidence="2" id="KW-0503">Monooxygenase</keyword>
<protein>
    <submittedName>
        <fullName evidence="2">Antibiotic biosynthesis monooxygenase family protein</fullName>
        <ecNumber evidence="2">1.-.-.-</ecNumber>
    </submittedName>
</protein>